<sequence>MADKNSSRNWRLVRLRDSKGEKGKKVYSYDGYLDGEPHRAPLPPRIPDTFGSRPYPTPTMLQLPHWKDDSHSYLPRKLLISGLSPFTTEDHVHTHFSRHGDIRRVHLYQDARSGSSMGMATLTFDGKVGGARWRECPAIRACERENGHLLLGSKMTVMVDGNGSKGRQATQKRTEETQKLEEAYRNDRWKSTVPETGDRPASLSASAREDENGSKEKDNGQEWPSPSKANSQGIIGRRRGYAGS</sequence>
<feature type="compositionally biased region" description="Polar residues" evidence="2">
    <location>
        <begin position="222"/>
        <end position="233"/>
    </location>
</feature>
<reference evidence="5" key="1">
    <citation type="journal article" date="2018" name="Nat. Microbiol.">
        <title>Leveraging single-cell genomics to expand the fungal tree of life.</title>
        <authorList>
            <person name="Ahrendt S.R."/>
            <person name="Quandt C.A."/>
            <person name="Ciobanu D."/>
            <person name="Clum A."/>
            <person name="Salamov A."/>
            <person name="Andreopoulos B."/>
            <person name="Cheng J.F."/>
            <person name="Woyke T."/>
            <person name="Pelin A."/>
            <person name="Henrissat B."/>
            <person name="Reynolds N.K."/>
            <person name="Benny G.L."/>
            <person name="Smith M.E."/>
            <person name="James T.Y."/>
            <person name="Grigoriev I.V."/>
        </authorList>
    </citation>
    <scope>NUCLEOTIDE SEQUENCE [LARGE SCALE GENOMIC DNA]</scope>
</reference>
<dbReference type="SMART" id="SM00360">
    <property type="entry name" value="RRM"/>
    <property type="match status" value="1"/>
</dbReference>
<evidence type="ECO:0000313" key="5">
    <source>
        <dbReference type="Proteomes" id="UP000267251"/>
    </source>
</evidence>
<feature type="domain" description="RRM" evidence="3">
    <location>
        <begin position="76"/>
        <end position="162"/>
    </location>
</feature>
<organism evidence="4 5">
    <name type="scientific">Piptocephalis cylindrospora</name>
    <dbReference type="NCBI Taxonomy" id="1907219"/>
    <lineage>
        <taxon>Eukaryota</taxon>
        <taxon>Fungi</taxon>
        <taxon>Fungi incertae sedis</taxon>
        <taxon>Zoopagomycota</taxon>
        <taxon>Zoopagomycotina</taxon>
        <taxon>Zoopagomycetes</taxon>
        <taxon>Zoopagales</taxon>
        <taxon>Piptocephalidaceae</taxon>
        <taxon>Piptocephalis</taxon>
    </lineage>
</organism>
<feature type="compositionally biased region" description="Basic and acidic residues" evidence="2">
    <location>
        <begin position="172"/>
        <end position="190"/>
    </location>
</feature>
<dbReference type="PROSITE" id="PS50102">
    <property type="entry name" value="RRM"/>
    <property type="match status" value="1"/>
</dbReference>
<feature type="compositionally biased region" description="Basic and acidic residues" evidence="2">
    <location>
        <begin position="207"/>
        <end position="220"/>
    </location>
</feature>
<dbReference type="Gene3D" id="3.30.70.330">
    <property type="match status" value="1"/>
</dbReference>
<dbReference type="CDD" id="cd00590">
    <property type="entry name" value="RRM_SF"/>
    <property type="match status" value="1"/>
</dbReference>
<protein>
    <recommendedName>
        <fullName evidence="3">RRM domain-containing protein</fullName>
    </recommendedName>
</protein>
<dbReference type="GO" id="GO:0003723">
    <property type="term" value="F:RNA binding"/>
    <property type="evidence" value="ECO:0007669"/>
    <property type="project" value="UniProtKB-UniRule"/>
</dbReference>
<dbReference type="AlphaFoldDB" id="A0A4V1IY15"/>
<dbReference type="SUPFAM" id="SSF54928">
    <property type="entry name" value="RNA-binding domain, RBD"/>
    <property type="match status" value="1"/>
</dbReference>
<accession>A0A4V1IY15</accession>
<dbReference type="Pfam" id="PF00076">
    <property type="entry name" value="RRM_1"/>
    <property type="match status" value="1"/>
</dbReference>
<dbReference type="Proteomes" id="UP000267251">
    <property type="component" value="Unassembled WGS sequence"/>
</dbReference>
<keyword evidence="5" id="KW-1185">Reference proteome</keyword>
<proteinExistence type="predicted"/>
<evidence type="ECO:0000256" key="2">
    <source>
        <dbReference type="SAM" id="MobiDB-lite"/>
    </source>
</evidence>
<evidence type="ECO:0000259" key="3">
    <source>
        <dbReference type="PROSITE" id="PS50102"/>
    </source>
</evidence>
<evidence type="ECO:0000256" key="1">
    <source>
        <dbReference type="PROSITE-ProRule" id="PRU00176"/>
    </source>
</evidence>
<evidence type="ECO:0000313" key="4">
    <source>
        <dbReference type="EMBL" id="RKP12979.1"/>
    </source>
</evidence>
<dbReference type="InterPro" id="IPR012677">
    <property type="entry name" value="Nucleotide-bd_a/b_plait_sf"/>
</dbReference>
<keyword evidence="1" id="KW-0694">RNA-binding</keyword>
<dbReference type="OrthoDB" id="308383at2759"/>
<gene>
    <name evidence="4" type="ORF">BJ684DRAFT_16583</name>
</gene>
<name>A0A4V1IY15_9FUNG</name>
<dbReference type="InterPro" id="IPR000504">
    <property type="entry name" value="RRM_dom"/>
</dbReference>
<dbReference type="EMBL" id="KZ988144">
    <property type="protein sequence ID" value="RKP12979.1"/>
    <property type="molecule type" value="Genomic_DNA"/>
</dbReference>
<feature type="region of interest" description="Disordered" evidence="2">
    <location>
        <begin position="159"/>
        <end position="244"/>
    </location>
</feature>
<dbReference type="InterPro" id="IPR035979">
    <property type="entry name" value="RBD_domain_sf"/>
</dbReference>